<reference evidence="8" key="1">
    <citation type="submission" date="2012-09" db="EMBL/GenBank/DDBJ databases">
        <authorList>
            <person name="Martin A.A."/>
        </authorList>
    </citation>
    <scope>NUCLEOTIDE SEQUENCE</scope>
</reference>
<dbReference type="PROSITE" id="PS50157">
    <property type="entry name" value="ZINC_FINGER_C2H2_2"/>
    <property type="match status" value="1"/>
</dbReference>
<feature type="compositionally biased region" description="Low complexity" evidence="6">
    <location>
        <begin position="194"/>
        <end position="210"/>
    </location>
</feature>
<feature type="region of interest" description="Disordered" evidence="6">
    <location>
        <begin position="188"/>
        <end position="221"/>
    </location>
</feature>
<evidence type="ECO:0000256" key="5">
    <source>
        <dbReference type="PROSITE-ProRule" id="PRU00042"/>
    </source>
</evidence>
<evidence type="ECO:0000256" key="1">
    <source>
        <dbReference type="ARBA" id="ARBA00022723"/>
    </source>
</evidence>
<feature type="domain" description="C2H2-type" evidence="7">
    <location>
        <begin position="162"/>
        <end position="190"/>
    </location>
</feature>
<dbReference type="PROSITE" id="PS00028">
    <property type="entry name" value="ZINC_FINGER_C2H2_1"/>
    <property type="match status" value="4"/>
</dbReference>
<evidence type="ECO:0000256" key="6">
    <source>
        <dbReference type="SAM" id="MobiDB-lite"/>
    </source>
</evidence>
<sequence length="221" mass="25123">MKSMSTNGDLKLDCQFCGTSYESISDLQTHTIREHVPMPIPSLECQHCFAVLPSFAAFVIHMRGHLNDREDTRCSRCPLTFSDTQARLLHLVSHFEVRKTLRFCVDCGVSVNDSVSLGQHFIKRHLRLQHLCLICGQTNDTQKEFMEFQEHVMSHSNELVSLECGPCRINFDSHEFLAMHVQLIHDKEQSSDKTNTSTATAERNTTTLNNYNYSAKEVGTG</sequence>
<dbReference type="SMART" id="SM00355">
    <property type="entry name" value="ZnF_C2H2"/>
    <property type="match status" value="6"/>
</dbReference>
<evidence type="ECO:0000256" key="3">
    <source>
        <dbReference type="ARBA" id="ARBA00022771"/>
    </source>
</evidence>
<dbReference type="STRING" id="6313.A0A0K0CSV0"/>
<dbReference type="InterPro" id="IPR013087">
    <property type="entry name" value="Znf_C2H2_type"/>
</dbReference>
<dbReference type="Proteomes" id="UP000035642">
    <property type="component" value="Unassembled WGS sequence"/>
</dbReference>
<name>A0A0K0CSV0_ANGCA</name>
<keyword evidence="3 5" id="KW-0863">Zinc-finger</keyword>
<keyword evidence="1" id="KW-0479">Metal-binding</keyword>
<dbReference type="AlphaFoldDB" id="A0A0K0CSV0"/>
<keyword evidence="2" id="KW-0677">Repeat</keyword>
<reference evidence="9" key="2">
    <citation type="submission" date="2017-02" db="UniProtKB">
        <authorList>
            <consortium name="WormBaseParasite"/>
        </authorList>
    </citation>
    <scope>IDENTIFICATION</scope>
</reference>
<evidence type="ECO:0000256" key="4">
    <source>
        <dbReference type="ARBA" id="ARBA00022833"/>
    </source>
</evidence>
<organism evidence="8 9">
    <name type="scientific">Angiostrongylus cantonensis</name>
    <name type="common">Rat lungworm</name>
    <dbReference type="NCBI Taxonomy" id="6313"/>
    <lineage>
        <taxon>Eukaryota</taxon>
        <taxon>Metazoa</taxon>
        <taxon>Ecdysozoa</taxon>
        <taxon>Nematoda</taxon>
        <taxon>Chromadorea</taxon>
        <taxon>Rhabditida</taxon>
        <taxon>Rhabditina</taxon>
        <taxon>Rhabditomorpha</taxon>
        <taxon>Strongyloidea</taxon>
        <taxon>Metastrongylidae</taxon>
        <taxon>Angiostrongylus</taxon>
    </lineage>
</organism>
<dbReference type="WBParaSite" id="ACAC_0000008701-mRNA-1">
    <property type="protein sequence ID" value="ACAC_0000008701-mRNA-1"/>
    <property type="gene ID" value="ACAC_0000008701"/>
</dbReference>
<protein>
    <submittedName>
        <fullName evidence="9">C2H2-type domain-containing protein</fullName>
    </submittedName>
</protein>
<evidence type="ECO:0000313" key="8">
    <source>
        <dbReference type="Proteomes" id="UP000035642"/>
    </source>
</evidence>
<keyword evidence="4" id="KW-0862">Zinc</keyword>
<evidence type="ECO:0000313" key="9">
    <source>
        <dbReference type="WBParaSite" id="ACAC_0000008701-mRNA-1"/>
    </source>
</evidence>
<evidence type="ECO:0000256" key="2">
    <source>
        <dbReference type="ARBA" id="ARBA00022737"/>
    </source>
</evidence>
<dbReference type="GO" id="GO:0008270">
    <property type="term" value="F:zinc ion binding"/>
    <property type="evidence" value="ECO:0007669"/>
    <property type="project" value="UniProtKB-KW"/>
</dbReference>
<evidence type="ECO:0000259" key="7">
    <source>
        <dbReference type="PROSITE" id="PS50157"/>
    </source>
</evidence>
<proteinExistence type="predicted"/>
<dbReference type="PANTHER" id="PTHR24379">
    <property type="entry name" value="KRAB AND ZINC FINGER DOMAIN-CONTAINING"/>
    <property type="match status" value="1"/>
</dbReference>
<keyword evidence="8" id="KW-1185">Reference proteome</keyword>
<accession>A0A0K0CSV0</accession>
<dbReference type="PANTHER" id="PTHR24379:SF121">
    <property type="entry name" value="C2H2-TYPE DOMAIN-CONTAINING PROTEIN"/>
    <property type="match status" value="1"/>
</dbReference>